<feature type="transmembrane region" description="Helical" evidence="1">
    <location>
        <begin position="85"/>
        <end position="102"/>
    </location>
</feature>
<proteinExistence type="predicted"/>
<organism evidence="2 3">
    <name type="scientific">Arachnia rubra</name>
    <dbReference type="NCBI Taxonomy" id="1547448"/>
    <lineage>
        <taxon>Bacteria</taxon>
        <taxon>Bacillati</taxon>
        <taxon>Actinomycetota</taxon>
        <taxon>Actinomycetes</taxon>
        <taxon>Propionibacteriales</taxon>
        <taxon>Propionibacteriaceae</taxon>
        <taxon>Arachnia</taxon>
    </lineage>
</organism>
<evidence type="ECO:0000313" key="2">
    <source>
        <dbReference type="EMBL" id="QUC08855.1"/>
    </source>
</evidence>
<evidence type="ECO:0000256" key="1">
    <source>
        <dbReference type="SAM" id="Phobius"/>
    </source>
</evidence>
<feature type="transmembrane region" description="Helical" evidence="1">
    <location>
        <begin position="54"/>
        <end position="73"/>
    </location>
</feature>
<dbReference type="EMBL" id="CP072384">
    <property type="protein sequence ID" value="QUC08855.1"/>
    <property type="molecule type" value="Genomic_DNA"/>
</dbReference>
<keyword evidence="1" id="KW-0472">Membrane</keyword>
<dbReference type="RefSeq" id="WP_212325471.1">
    <property type="nucleotide sequence ID" value="NZ_AP024463.1"/>
</dbReference>
<dbReference type="PROSITE" id="PS51257">
    <property type="entry name" value="PROKAR_LIPOPROTEIN"/>
    <property type="match status" value="1"/>
</dbReference>
<gene>
    <name evidence="2" type="ORF">J5A65_03740</name>
</gene>
<feature type="transmembrane region" description="Helical" evidence="1">
    <location>
        <begin position="140"/>
        <end position="162"/>
    </location>
</feature>
<keyword evidence="1" id="KW-0812">Transmembrane</keyword>
<dbReference type="InterPro" id="IPR002798">
    <property type="entry name" value="SpoIIM-like"/>
</dbReference>
<reference evidence="2 3" key="1">
    <citation type="submission" date="2021-03" db="EMBL/GenBank/DDBJ databases">
        <title>Human Oral Microbial Genomes.</title>
        <authorList>
            <person name="Johnston C.D."/>
            <person name="Chen T."/>
            <person name="Dewhirst F.E."/>
        </authorList>
    </citation>
    <scope>NUCLEOTIDE SEQUENCE [LARGE SCALE GENOMIC DNA]</scope>
    <source>
        <strain evidence="2 3">DSMZ 100122</strain>
    </source>
</reference>
<keyword evidence="1" id="KW-1133">Transmembrane helix</keyword>
<accession>A0ABX7Y6L6</accession>
<dbReference type="Pfam" id="PF01944">
    <property type="entry name" value="SpoIIM"/>
    <property type="match status" value="1"/>
</dbReference>
<keyword evidence="3" id="KW-1185">Reference proteome</keyword>
<feature type="transmembrane region" description="Helical" evidence="1">
    <location>
        <begin position="108"/>
        <end position="128"/>
    </location>
</feature>
<evidence type="ECO:0000313" key="3">
    <source>
        <dbReference type="Proteomes" id="UP000678513"/>
    </source>
</evidence>
<sequence>MSFLRGREVHLSVILIIALLGVLSGWAIGCNIPMRPENNMPAFWGLLLNNVKVGGMVIVAGLLTLGVGALFLVGFNMMILGASTAGVYATSGIGPILSGVLPHAPCEIVAMVMCALVGFEGWRVIAIFKERLVSGECVKFNVKSTAFLVLGAIVMYVLAALLESGISHAQTG</sequence>
<feature type="transmembrane region" description="Helical" evidence="1">
    <location>
        <begin position="12"/>
        <end position="34"/>
    </location>
</feature>
<name>A0ABX7Y6L6_9ACTN</name>
<protein>
    <submittedName>
        <fullName evidence="2">Stage II sporulation protein M</fullName>
    </submittedName>
</protein>
<dbReference type="Proteomes" id="UP000678513">
    <property type="component" value="Chromosome"/>
</dbReference>